<proteinExistence type="predicted"/>
<keyword evidence="2" id="KW-1185">Reference proteome</keyword>
<protein>
    <submittedName>
        <fullName evidence="1">Uncharacterized protein</fullName>
    </submittedName>
</protein>
<organism evidence="1 2">
    <name type="scientific">Neophaeococcomyces mojaviensis</name>
    <dbReference type="NCBI Taxonomy" id="3383035"/>
    <lineage>
        <taxon>Eukaryota</taxon>
        <taxon>Fungi</taxon>
        <taxon>Dikarya</taxon>
        <taxon>Ascomycota</taxon>
        <taxon>Pezizomycotina</taxon>
        <taxon>Eurotiomycetes</taxon>
        <taxon>Chaetothyriomycetidae</taxon>
        <taxon>Chaetothyriales</taxon>
        <taxon>Chaetothyriales incertae sedis</taxon>
        <taxon>Neophaeococcomyces</taxon>
    </lineage>
</organism>
<evidence type="ECO:0000313" key="2">
    <source>
        <dbReference type="Proteomes" id="UP001172386"/>
    </source>
</evidence>
<evidence type="ECO:0000313" key="1">
    <source>
        <dbReference type="EMBL" id="KAJ9660940.1"/>
    </source>
</evidence>
<dbReference type="EMBL" id="JAPDRQ010000027">
    <property type="protein sequence ID" value="KAJ9660940.1"/>
    <property type="molecule type" value="Genomic_DNA"/>
</dbReference>
<name>A0ACC3AER8_9EURO</name>
<sequence length="1038" mass="112686">MARGSTNSGETLPKPHFMHSTEASRSQKLLTPENLRRPAGATPQSSSISKRNHLLQRATHRLTSLSTGKGKRNRTGRSPLSISSPIPQRPARPSSLRLSSPSRQSSHLPEPVKKEPLDSPTSADKPLPSLPVATLVSRSPIQRRSLIDATEKPLHKSVPPNIIEDWPPLSPERLSGKMRSSEDHTIEKEKPVFSAPKSSLGESVIERMRKLKLDANENGQHDEVGAECSSKSQNTLKIGFGLKNGHTNASATPPASSFLNPRPAPETPLAKQERLSSGSSINRRVSIQGLVVSKVHAGLGTTEDQSRSTSVGSQNRPTSVGAPNSFYSVSSIPRPLRNVSAAGSPNIDPGHCSPTVLQLKRVRGQIGDRVQYTSALEHVGQTITPLSKAHNGPADQTSIGLRQSSLPLPERLMRHTQNNTNIRQSDEPLAVKQECSPEPEVKLERFSQESLKTIKHEFDDDSPMRTFKFPEAPTEDVNNDNGSVVTRSCSISSATSGTIYAYDQFGSFRLKPVSVSNPKHGPRVRIEDSADHLLLDDESLNKCNAKREAYEKRYRTVVNTNADKDLPEFAGLCTVSEPSKGENTKVGRQNDCVDSKTPPVGTTTNDKNLFGSPGAKRLAPSIPVNIPLLSHSPTGWPLLVSKIAPFAEISPEEQSPKSIGKRISASESNLRSASATPAVTPIKGTQISGEQSPASAYTLRTALSKGPCGSLVKKSRRSFPSITAARPLFPPRSSSKIRANDSSSTKSITSLRKQTSDLLKSSGNQRAELKSSPSGHKYSDNNTATQTQQQVQVTRVATSSPTRHMQSYNDSVRYMNAHEDVDSNLPSSPVAIPDTVHMGKGVMLNIKGLFHKHSSDKILKSDSNGSLHLSRRASARNVSEAFKPSPLRSTFDPSTPDTGNGKKPAVNSSIKRKFPRLHRDKIECHTSPDHSTTDRQPSSPQPFVTSALEPLEIRDATALAFTLLDKARDGASPGMQHDYVELAKLLVTTVTLSREAEKAMEEARQAAARAEMETVKTRQSVAEVTEKVREVLAKQSKS</sequence>
<reference evidence="1" key="1">
    <citation type="submission" date="2022-10" db="EMBL/GenBank/DDBJ databases">
        <title>Culturing micro-colonial fungi from biological soil crusts in the Mojave desert and describing Neophaeococcomyces mojavensis, and introducing the new genera and species Taxawa tesnikishii.</title>
        <authorList>
            <person name="Kurbessoian T."/>
            <person name="Stajich J.E."/>
        </authorList>
    </citation>
    <scope>NUCLEOTIDE SEQUENCE</scope>
    <source>
        <strain evidence="1">JES_112</strain>
    </source>
</reference>
<dbReference type="Proteomes" id="UP001172386">
    <property type="component" value="Unassembled WGS sequence"/>
</dbReference>
<gene>
    <name evidence="1" type="ORF">H2198_002285</name>
</gene>
<accession>A0ACC3AER8</accession>
<comment type="caution">
    <text evidence="1">The sequence shown here is derived from an EMBL/GenBank/DDBJ whole genome shotgun (WGS) entry which is preliminary data.</text>
</comment>